<evidence type="ECO:0000313" key="1">
    <source>
        <dbReference type="EMBL" id="VTZ60963.1"/>
    </source>
</evidence>
<sequence length="53" mass="5696">MFFKFDSKGCAKIEATRNDKVPMALVFSVAKAPRNLVDVRGSSLTPLDAHAGS</sequence>
<gene>
    <name evidence="1" type="ORF">EMEDMD4_220081</name>
</gene>
<accession>A0A508WZ49</accession>
<organism evidence="1">
    <name type="scientific">Sinorhizobium medicae</name>
    <dbReference type="NCBI Taxonomy" id="110321"/>
    <lineage>
        <taxon>Bacteria</taxon>
        <taxon>Pseudomonadati</taxon>
        <taxon>Pseudomonadota</taxon>
        <taxon>Alphaproteobacteria</taxon>
        <taxon>Hyphomicrobiales</taxon>
        <taxon>Rhizobiaceae</taxon>
        <taxon>Sinorhizobium/Ensifer group</taxon>
        <taxon>Sinorhizobium</taxon>
    </lineage>
</organism>
<name>A0A508WZ49_9HYPH</name>
<dbReference type="Proteomes" id="UP000507954">
    <property type="component" value="Unassembled WGS sequence"/>
</dbReference>
<protein>
    <submittedName>
        <fullName evidence="1">Uncharacterized protein</fullName>
    </submittedName>
</protein>
<dbReference type="EMBL" id="CABFNB010000087">
    <property type="protein sequence ID" value="VTZ60963.1"/>
    <property type="molecule type" value="Genomic_DNA"/>
</dbReference>
<dbReference type="AlphaFoldDB" id="A0A508WZ49"/>
<reference evidence="1" key="1">
    <citation type="submission" date="2019-06" db="EMBL/GenBank/DDBJ databases">
        <authorList>
            <person name="Le Quere A."/>
            <person name="Colella S."/>
        </authorList>
    </citation>
    <scope>NUCLEOTIDE SEQUENCE</scope>
    <source>
        <strain evidence="1">EmedicaeMD41</strain>
    </source>
</reference>
<proteinExistence type="predicted"/>